<sequence>MRDFTTVTSPPELRFGQDAELDAWLLHFLTENTLEHATDPDKNASPEQLRFMVGLGDDEVFAPCSDRMLTLLLNNALDPQLKGEYLTRWRTLVGLVREHVHDAEDRRRILHLCRYKFRMVQASPIIIPSRLMKRFMTMFLAVSGLEDPFRERRREANESAWKALKHENTERFLAECPPTLSTCAHLDDVRLELDLRELERLLHLSTRRELWTTGAPPDIEAMRRECEAQTRCYDILRACFGRDAGRELKILLIPEESGGLILDLLLARALVRQGHRVIMAVKSGPHFMAPVFWDWDHDSVLAGQLRDAFFVSEPRMAKNDLLKAQRENHFLVISDGTREDLNLYRTSVTFARAWKEADLIIAKGASARRRLIETHHDYTRDIICYWRDESGRFGIVHREKPAHIRKFNEADLSALAGSIISSMRRARAAGKSVMFYSAIVGSIPGQTATALKVLSTFVEHLRERLDQTFVINPGEHFIEGMDADDLMYMWERVQRSGLIDVWRFQTVEDIEKSFELMGQKVPPFWAGKDATFSTGCTKEMRIALEVQKQHPEMQITGPSPEKFLRRREYGVGKFFDASIPVR</sequence>
<gene>
    <name evidence="2" type="ORF">dsat_2315</name>
</gene>
<feature type="domain" description="Damage-control phosphatase ARMT1-like metal-binding" evidence="1">
    <location>
        <begin position="127"/>
        <end position="377"/>
    </location>
</feature>
<dbReference type="SUPFAM" id="SSF111321">
    <property type="entry name" value="AF1104-like"/>
    <property type="match status" value="1"/>
</dbReference>
<dbReference type="Pfam" id="PF01937">
    <property type="entry name" value="ARMT1-like_dom"/>
    <property type="match status" value="1"/>
</dbReference>
<dbReference type="PATRIC" id="fig|1121439.3.peg.707"/>
<dbReference type="InterPro" id="IPR036075">
    <property type="entry name" value="ARMT-1-like_metal-bd_sf"/>
</dbReference>
<dbReference type="eggNOG" id="COG1578">
    <property type="taxonomic scope" value="Bacteria"/>
</dbReference>
<dbReference type="Proteomes" id="UP000014975">
    <property type="component" value="Unassembled WGS sequence"/>
</dbReference>
<comment type="caution">
    <text evidence="2">The sequence shown here is derived from an EMBL/GenBank/DDBJ whole genome shotgun (WGS) entry which is preliminary data.</text>
</comment>
<accession>S7TCK3</accession>
<proteinExistence type="predicted"/>
<evidence type="ECO:0000313" key="2">
    <source>
        <dbReference type="EMBL" id="EPR34952.1"/>
    </source>
</evidence>
<dbReference type="Gene3D" id="3.40.50.10880">
    <property type="entry name" value="Uncharacterised protein PF01937, DUF89, domain 3"/>
    <property type="match status" value="1"/>
</dbReference>
<dbReference type="RefSeq" id="WP_020886201.1">
    <property type="nucleotide sequence ID" value="NZ_ATHI01000005.1"/>
</dbReference>
<evidence type="ECO:0000259" key="1">
    <source>
        <dbReference type="Pfam" id="PF01937"/>
    </source>
</evidence>
<evidence type="ECO:0000313" key="3">
    <source>
        <dbReference type="Proteomes" id="UP000014975"/>
    </source>
</evidence>
<keyword evidence="3" id="KW-1185">Reference proteome</keyword>
<dbReference type="InterPro" id="IPR002791">
    <property type="entry name" value="ARMT1-like_metal-bd"/>
</dbReference>
<protein>
    <recommendedName>
        <fullName evidence="1">Damage-control phosphatase ARMT1-like metal-binding domain-containing protein</fullName>
    </recommendedName>
</protein>
<reference evidence="2 3" key="1">
    <citation type="journal article" date="2013" name="Genome Announc.">
        <title>Draft genome sequences for three mercury-methylating, sulfate-reducing bacteria.</title>
        <authorList>
            <person name="Brown S.D."/>
            <person name="Hurt R.A.Jr."/>
            <person name="Gilmour C.C."/>
            <person name="Elias D.A."/>
        </authorList>
    </citation>
    <scope>NUCLEOTIDE SEQUENCE [LARGE SCALE GENOMIC DNA]</scope>
    <source>
        <strain evidence="2 3">DSM 16529</strain>
    </source>
</reference>
<dbReference type="AlphaFoldDB" id="S7TCK3"/>
<organism evidence="2 3">
    <name type="scientific">Alkalidesulfovibrio alkalitolerans DSM 16529</name>
    <dbReference type="NCBI Taxonomy" id="1121439"/>
    <lineage>
        <taxon>Bacteria</taxon>
        <taxon>Pseudomonadati</taxon>
        <taxon>Thermodesulfobacteriota</taxon>
        <taxon>Desulfovibrionia</taxon>
        <taxon>Desulfovibrionales</taxon>
        <taxon>Desulfovibrionaceae</taxon>
        <taxon>Alkalidesulfovibrio</taxon>
    </lineage>
</organism>
<name>S7TCK3_9BACT</name>
<dbReference type="STRING" id="1121439.dsat_2315"/>
<dbReference type="OrthoDB" id="5409427at2"/>
<dbReference type="EMBL" id="ATHI01000005">
    <property type="protein sequence ID" value="EPR34952.1"/>
    <property type="molecule type" value="Genomic_DNA"/>
</dbReference>